<sequence length="26" mass="3014">MTAQEAFNQLDPKKWAETSVVEKLHL</sequence>
<proteinExistence type="predicted"/>
<protein>
    <submittedName>
        <fullName evidence="1">Uncharacterized protein</fullName>
    </submittedName>
</protein>
<name>A0ABT9STV1_9FLAO</name>
<dbReference type="Proteomes" id="UP001235513">
    <property type="component" value="Unassembled WGS sequence"/>
</dbReference>
<feature type="non-terminal residue" evidence="1">
    <location>
        <position position="26"/>
    </location>
</feature>
<evidence type="ECO:0000313" key="2">
    <source>
        <dbReference type="Proteomes" id="UP001235513"/>
    </source>
</evidence>
<evidence type="ECO:0000313" key="1">
    <source>
        <dbReference type="EMBL" id="MDP9962259.1"/>
    </source>
</evidence>
<reference evidence="1 2" key="1">
    <citation type="submission" date="2023-07" db="EMBL/GenBank/DDBJ databases">
        <title>Sorghum-associated microbial communities from plants grown in Nebraska, USA.</title>
        <authorList>
            <person name="Schachtman D."/>
        </authorList>
    </citation>
    <scope>NUCLEOTIDE SEQUENCE [LARGE SCALE GENOMIC DNA]</scope>
    <source>
        <strain evidence="1 2">CC351</strain>
    </source>
</reference>
<comment type="caution">
    <text evidence="1">The sequence shown here is derived from an EMBL/GenBank/DDBJ whole genome shotgun (WGS) entry which is preliminary data.</text>
</comment>
<accession>A0ABT9STV1</accession>
<gene>
    <name evidence="1" type="ORF">J2T04_004187</name>
</gene>
<dbReference type="EMBL" id="JAUSRL010000013">
    <property type="protein sequence ID" value="MDP9962259.1"/>
    <property type="molecule type" value="Genomic_DNA"/>
</dbReference>
<keyword evidence="2" id="KW-1185">Reference proteome</keyword>
<organism evidence="1 2">
    <name type="scientific">Chryseobacterium lathyri</name>
    <dbReference type="NCBI Taxonomy" id="395933"/>
    <lineage>
        <taxon>Bacteria</taxon>
        <taxon>Pseudomonadati</taxon>
        <taxon>Bacteroidota</taxon>
        <taxon>Flavobacteriia</taxon>
        <taxon>Flavobacteriales</taxon>
        <taxon>Weeksellaceae</taxon>
        <taxon>Chryseobacterium group</taxon>
        <taxon>Chryseobacterium</taxon>
    </lineage>
</organism>